<sequence length="280" mass="30971">MACIQLLGEYAPLPHGRVRYWLLGPEDGVKVVLIHGISTPGITWKEIAPYLAEKGLRVLVYDLYGKGYSEAPHVVYNATLFVVQLALLLQYIHWDSAHIVGFSMGGGVAAAFASSMPHLLTGKVVFIASAGLLERANAPNPSVRVPIPQYQEASLVRSNEQVYYTWLTQSRAQLKDLQATELPGYKRSLQSCFEDGPIRGLEAAYDEVARVTIGPAQQPLQVRIIHGTEDEIVPFGEAIKIQARVPQAEIVKIENAAHDLVLRDGHWQIVAKRLLEFLQT</sequence>
<evidence type="ECO:0000313" key="3">
    <source>
        <dbReference type="Proteomes" id="UP001215151"/>
    </source>
</evidence>
<dbReference type="InterPro" id="IPR000073">
    <property type="entry name" value="AB_hydrolase_1"/>
</dbReference>
<gene>
    <name evidence="2" type="ORF">ONZ51_g1471</name>
</gene>
<reference evidence="2" key="1">
    <citation type="submission" date="2022-11" db="EMBL/GenBank/DDBJ databases">
        <title>Genome Sequence of Cubamyces cubensis.</title>
        <authorList>
            <person name="Buettner E."/>
        </authorList>
    </citation>
    <scope>NUCLEOTIDE SEQUENCE</scope>
    <source>
        <strain evidence="2">MPL-01</strain>
    </source>
</reference>
<dbReference type="Gene3D" id="3.40.50.1820">
    <property type="entry name" value="alpha/beta hydrolase"/>
    <property type="match status" value="1"/>
</dbReference>
<dbReference type="SUPFAM" id="SSF53474">
    <property type="entry name" value="alpha/beta-Hydrolases"/>
    <property type="match status" value="1"/>
</dbReference>
<dbReference type="AlphaFoldDB" id="A0AAD7U1F4"/>
<dbReference type="Proteomes" id="UP001215151">
    <property type="component" value="Unassembled WGS sequence"/>
</dbReference>
<accession>A0AAD7U1F4</accession>
<dbReference type="PRINTS" id="PR00111">
    <property type="entry name" value="ABHYDROLASE"/>
</dbReference>
<feature type="domain" description="AB hydrolase-1" evidence="1">
    <location>
        <begin position="31"/>
        <end position="263"/>
    </location>
</feature>
<comment type="caution">
    <text evidence="2">The sequence shown here is derived from an EMBL/GenBank/DDBJ whole genome shotgun (WGS) entry which is preliminary data.</text>
</comment>
<organism evidence="2 3">
    <name type="scientific">Trametes cubensis</name>
    <dbReference type="NCBI Taxonomy" id="1111947"/>
    <lineage>
        <taxon>Eukaryota</taxon>
        <taxon>Fungi</taxon>
        <taxon>Dikarya</taxon>
        <taxon>Basidiomycota</taxon>
        <taxon>Agaricomycotina</taxon>
        <taxon>Agaricomycetes</taxon>
        <taxon>Polyporales</taxon>
        <taxon>Polyporaceae</taxon>
        <taxon>Trametes</taxon>
    </lineage>
</organism>
<evidence type="ECO:0000259" key="1">
    <source>
        <dbReference type="Pfam" id="PF12697"/>
    </source>
</evidence>
<proteinExistence type="predicted"/>
<evidence type="ECO:0000313" key="2">
    <source>
        <dbReference type="EMBL" id="KAJ8495832.1"/>
    </source>
</evidence>
<dbReference type="PANTHER" id="PTHR43433">
    <property type="entry name" value="HYDROLASE, ALPHA/BETA FOLD FAMILY PROTEIN"/>
    <property type="match status" value="1"/>
</dbReference>
<protein>
    <recommendedName>
        <fullName evidence="1">AB hydrolase-1 domain-containing protein</fullName>
    </recommendedName>
</protein>
<dbReference type="EMBL" id="JAPEVG010000020">
    <property type="protein sequence ID" value="KAJ8495832.1"/>
    <property type="molecule type" value="Genomic_DNA"/>
</dbReference>
<name>A0AAD7U1F4_9APHY</name>
<dbReference type="InterPro" id="IPR029058">
    <property type="entry name" value="AB_hydrolase_fold"/>
</dbReference>
<dbReference type="PANTHER" id="PTHR43433:SF10">
    <property type="entry name" value="AB HYDROLASE-1 DOMAIN-CONTAINING PROTEIN"/>
    <property type="match status" value="1"/>
</dbReference>
<dbReference type="Pfam" id="PF12697">
    <property type="entry name" value="Abhydrolase_6"/>
    <property type="match status" value="1"/>
</dbReference>
<keyword evidence="3" id="KW-1185">Reference proteome</keyword>
<dbReference type="InterPro" id="IPR050471">
    <property type="entry name" value="AB_hydrolase"/>
</dbReference>